<keyword evidence="3" id="KW-1185">Reference proteome</keyword>
<feature type="transmembrane region" description="Helical" evidence="1">
    <location>
        <begin position="79"/>
        <end position="98"/>
    </location>
</feature>
<evidence type="ECO:0000313" key="3">
    <source>
        <dbReference type="Proteomes" id="UP000295124"/>
    </source>
</evidence>
<feature type="transmembrane region" description="Helical" evidence="1">
    <location>
        <begin position="194"/>
        <end position="213"/>
    </location>
</feature>
<gene>
    <name evidence="2" type="ORF">E1263_17840</name>
</gene>
<evidence type="ECO:0000256" key="1">
    <source>
        <dbReference type="SAM" id="Phobius"/>
    </source>
</evidence>
<proteinExistence type="predicted"/>
<sequence>MAALKRWTLAAGLLLGLVWAGIVSASMPSWWDAGHSCFEKLGPLVDPDPTVHTSWFPPSATCDFGGGDVRDYLSTAQTTIFSITGVLVLALIAAGIAFQIQSLKGDPGPITSAEGKDLTRRHRNHLLYGALDVLVVVAILTALNAAAIIFGEVVGGVLFAITAVTVLAALAGVLDRQTGPLPTTALASRRRGAATGAIIFGVIFAATALTGQLPFFRLWAAPLAAITYAAITHRQWAKAETPKADEQVST</sequence>
<keyword evidence="1" id="KW-0812">Transmembrane</keyword>
<dbReference type="AlphaFoldDB" id="A0A4R4ZJG0"/>
<organism evidence="2 3">
    <name type="scientific">Kribbella antibiotica</name>
    <dbReference type="NCBI Taxonomy" id="190195"/>
    <lineage>
        <taxon>Bacteria</taxon>
        <taxon>Bacillati</taxon>
        <taxon>Actinomycetota</taxon>
        <taxon>Actinomycetes</taxon>
        <taxon>Propionibacteriales</taxon>
        <taxon>Kribbellaceae</taxon>
        <taxon>Kribbella</taxon>
    </lineage>
</organism>
<feature type="transmembrane region" description="Helical" evidence="1">
    <location>
        <begin position="126"/>
        <end position="150"/>
    </location>
</feature>
<dbReference type="EMBL" id="SMKX01000046">
    <property type="protein sequence ID" value="TDD58773.1"/>
    <property type="molecule type" value="Genomic_DNA"/>
</dbReference>
<dbReference type="RefSeq" id="WP_132168718.1">
    <property type="nucleotide sequence ID" value="NZ_SMKX01000046.1"/>
</dbReference>
<accession>A0A4R4ZJG0</accession>
<comment type="caution">
    <text evidence="2">The sequence shown here is derived from an EMBL/GenBank/DDBJ whole genome shotgun (WGS) entry which is preliminary data.</text>
</comment>
<name>A0A4R4ZJG0_9ACTN</name>
<feature type="transmembrane region" description="Helical" evidence="1">
    <location>
        <begin position="156"/>
        <end position="174"/>
    </location>
</feature>
<reference evidence="2 3" key="1">
    <citation type="submission" date="2019-03" db="EMBL/GenBank/DDBJ databases">
        <title>Draft genome sequences of novel Actinobacteria.</title>
        <authorList>
            <person name="Sahin N."/>
            <person name="Ay H."/>
            <person name="Saygin H."/>
        </authorList>
    </citation>
    <scope>NUCLEOTIDE SEQUENCE [LARGE SCALE GENOMIC DNA]</scope>
    <source>
        <strain evidence="2 3">JCM 13523</strain>
    </source>
</reference>
<dbReference type="Proteomes" id="UP000295124">
    <property type="component" value="Unassembled WGS sequence"/>
</dbReference>
<protein>
    <submittedName>
        <fullName evidence="2">Uncharacterized protein</fullName>
    </submittedName>
</protein>
<keyword evidence="1" id="KW-1133">Transmembrane helix</keyword>
<keyword evidence="1" id="KW-0472">Membrane</keyword>
<dbReference type="OrthoDB" id="3817488at2"/>
<evidence type="ECO:0000313" key="2">
    <source>
        <dbReference type="EMBL" id="TDD58773.1"/>
    </source>
</evidence>